<dbReference type="PROSITE" id="PS50835">
    <property type="entry name" value="IG_LIKE"/>
    <property type="match status" value="2"/>
</dbReference>
<evidence type="ECO:0000313" key="3">
    <source>
        <dbReference type="EMBL" id="KAK4293175.1"/>
    </source>
</evidence>
<evidence type="ECO:0000313" key="4">
    <source>
        <dbReference type="Proteomes" id="UP001292094"/>
    </source>
</evidence>
<dbReference type="InterPro" id="IPR003599">
    <property type="entry name" value="Ig_sub"/>
</dbReference>
<comment type="caution">
    <text evidence="3">The sequence shown here is derived from an EMBL/GenBank/DDBJ whole genome shotgun (WGS) entry which is preliminary data.</text>
</comment>
<evidence type="ECO:0000256" key="1">
    <source>
        <dbReference type="SAM" id="MobiDB-lite"/>
    </source>
</evidence>
<evidence type="ECO:0000259" key="2">
    <source>
        <dbReference type="PROSITE" id="PS50835"/>
    </source>
</evidence>
<dbReference type="Gene3D" id="2.60.40.10">
    <property type="entry name" value="Immunoglobulins"/>
    <property type="match status" value="2"/>
</dbReference>
<reference evidence="3" key="1">
    <citation type="submission" date="2023-11" db="EMBL/GenBank/DDBJ databases">
        <title>Genome assemblies of two species of porcelain crab, Petrolisthes cinctipes and Petrolisthes manimaculis (Anomura: Porcellanidae).</title>
        <authorList>
            <person name="Angst P."/>
        </authorList>
    </citation>
    <scope>NUCLEOTIDE SEQUENCE</scope>
    <source>
        <strain evidence="3">PB745_02</strain>
        <tissue evidence="3">Gill</tissue>
    </source>
</reference>
<feature type="region of interest" description="Disordered" evidence="1">
    <location>
        <begin position="106"/>
        <end position="125"/>
    </location>
</feature>
<dbReference type="InterPro" id="IPR036179">
    <property type="entry name" value="Ig-like_dom_sf"/>
</dbReference>
<name>A0AAE1NN90_9EUCA</name>
<dbReference type="SUPFAM" id="SSF48726">
    <property type="entry name" value="Immunoglobulin"/>
    <property type="match status" value="2"/>
</dbReference>
<dbReference type="EMBL" id="JAWZYT010004619">
    <property type="protein sequence ID" value="KAK4293175.1"/>
    <property type="molecule type" value="Genomic_DNA"/>
</dbReference>
<proteinExistence type="predicted"/>
<feature type="domain" description="Ig-like" evidence="2">
    <location>
        <begin position="1"/>
        <end position="163"/>
    </location>
</feature>
<feature type="domain" description="Ig-like" evidence="2">
    <location>
        <begin position="167"/>
        <end position="271"/>
    </location>
</feature>
<accession>A0AAE1NN90</accession>
<organism evidence="3 4">
    <name type="scientific">Petrolisthes manimaculis</name>
    <dbReference type="NCBI Taxonomy" id="1843537"/>
    <lineage>
        <taxon>Eukaryota</taxon>
        <taxon>Metazoa</taxon>
        <taxon>Ecdysozoa</taxon>
        <taxon>Arthropoda</taxon>
        <taxon>Crustacea</taxon>
        <taxon>Multicrustacea</taxon>
        <taxon>Malacostraca</taxon>
        <taxon>Eumalacostraca</taxon>
        <taxon>Eucarida</taxon>
        <taxon>Decapoda</taxon>
        <taxon>Pleocyemata</taxon>
        <taxon>Anomura</taxon>
        <taxon>Galatheoidea</taxon>
        <taxon>Porcellanidae</taxon>
        <taxon>Petrolisthes</taxon>
    </lineage>
</organism>
<protein>
    <recommendedName>
        <fullName evidence="2">Ig-like domain-containing protein</fullName>
    </recommendedName>
</protein>
<dbReference type="PANTHER" id="PTHR23278">
    <property type="entry name" value="SIDESTEP PROTEIN"/>
    <property type="match status" value="1"/>
</dbReference>
<dbReference type="CDD" id="cd00096">
    <property type="entry name" value="Ig"/>
    <property type="match status" value="1"/>
</dbReference>
<sequence length="524" mass="57417">MALIPAREVWTLAGDTTLLPCDLTVRLPKDSVQMVMWLKEGTHTPLFSVDYREQAGGGPQVWRDNTASTAQRAHLRLAGGDVGMTTGATYRPDVRTHVGYGGMQDGGGAMHGGHGDAGDADEDMSDDKSGLIVRDMDLNDTAVYRCRVDFLLSPTRNTRVNLTVVVPPVRVSVRWWMGNSGNTEENGEVGPFKEGDSPTLVCITRNAWPPPRVVWFEEDTMVDDTYAGDARMEAVENTLTLDPLTRIHHDRRFTCIAANSNLTRPVASTVHIDMALDVLHVEMEKVGTLSAGVQSEVKCTVWGSNPSPIVTWSLSGIILPSSKPWCLAGIVQNTIEDIRPVLSCHSHSGHSRFTFRARIKTNWEKIALHQLSLPLHGLTEILNDPTPFPSTRPHTTPYPYCPSCPSSTRSLTTTPTASPLLSPPPRFDPFTTTPLLLFPPLQCSPPLRSLTPPPAPPLLYSSSLHFNFTSRHSPPTTAVSWCVQPTTQLSPQTPPPRLRLTSITIYQADIDTQPSSTSIVSVLF</sequence>
<dbReference type="SMART" id="SM00409">
    <property type="entry name" value="IG"/>
    <property type="match status" value="2"/>
</dbReference>
<dbReference type="Proteomes" id="UP001292094">
    <property type="component" value="Unassembled WGS sequence"/>
</dbReference>
<gene>
    <name evidence="3" type="ORF">Pmani_034111</name>
</gene>
<keyword evidence="4" id="KW-1185">Reference proteome</keyword>
<dbReference type="InterPro" id="IPR007110">
    <property type="entry name" value="Ig-like_dom"/>
</dbReference>
<dbReference type="InterPro" id="IPR013783">
    <property type="entry name" value="Ig-like_fold"/>
</dbReference>
<dbReference type="AlphaFoldDB" id="A0AAE1NN90"/>
<dbReference type="PANTHER" id="PTHR23278:SF19">
    <property type="entry name" value="OBSCURIN"/>
    <property type="match status" value="1"/>
</dbReference>